<evidence type="ECO:0000256" key="3">
    <source>
        <dbReference type="ARBA" id="ARBA00023125"/>
    </source>
</evidence>
<dbReference type="RefSeq" id="WP_239022163.1">
    <property type="nucleotide sequence ID" value="NZ_CP034929.1"/>
</dbReference>
<feature type="domain" description="HTH merR-type" evidence="5">
    <location>
        <begin position="16"/>
        <end position="84"/>
    </location>
</feature>
<protein>
    <submittedName>
        <fullName evidence="6">MerR family transcriptional regulator</fullName>
    </submittedName>
</protein>
<evidence type="ECO:0000313" key="7">
    <source>
        <dbReference type="Proteomes" id="UP001596098"/>
    </source>
</evidence>
<dbReference type="Pfam" id="PF13411">
    <property type="entry name" value="MerR_1"/>
    <property type="match status" value="1"/>
</dbReference>
<dbReference type="EMBL" id="JBHSQI010000007">
    <property type="protein sequence ID" value="MFC6154568.1"/>
    <property type="molecule type" value="Genomic_DNA"/>
</dbReference>
<dbReference type="SUPFAM" id="SSF46955">
    <property type="entry name" value="Putative DNA-binding domain"/>
    <property type="match status" value="1"/>
</dbReference>
<evidence type="ECO:0000256" key="4">
    <source>
        <dbReference type="ARBA" id="ARBA00023163"/>
    </source>
</evidence>
<keyword evidence="7" id="KW-1185">Reference proteome</keyword>
<proteinExistence type="predicted"/>
<evidence type="ECO:0000256" key="1">
    <source>
        <dbReference type="ARBA" id="ARBA00022491"/>
    </source>
</evidence>
<dbReference type="Gene3D" id="1.10.1660.10">
    <property type="match status" value="1"/>
</dbReference>
<keyword evidence="1" id="KW-0678">Repressor</keyword>
<evidence type="ECO:0000313" key="6">
    <source>
        <dbReference type="EMBL" id="MFC6154568.1"/>
    </source>
</evidence>
<evidence type="ECO:0000259" key="5">
    <source>
        <dbReference type="PROSITE" id="PS50937"/>
    </source>
</evidence>
<dbReference type="PANTHER" id="PTHR30204:SF69">
    <property type="entry name" value="MERR-FAMILY TRANSCRIPTIONAL REGULATOR"/>
    <property type="match status" value="1"/>
</dbReference>
<dbReference type="SMART" id="SM00422">
    <property type="entry name" value="HTH_MERR"/>
    <property type="match status" value="1"/>
</dbReference>
<dbReference type="Proteomes" id="UP001596098">
    <property type="component" value="Unassembled WGS sequence"/>
</dbReference>
<organism evidence="6 7">
    <name type="scientific">Nocardioides yefusunii</name>
    <dbReference type="NCBI Taxonomy" id="2500546"/>
    <lineage>
        <taxon>Bacteria</taxon>
        <taxon>Bacillati</taxon>
        <taxon>Actinomycetota</taxon>
        <taxon>Actinomycetes</taxon>
        <taxon>Propionibacteriales</taxon>
        <taxon>Nocardioidaceae</taxon>
        <taxon>Nocardioides</taxon>
    </lineage>
</organism>
<sequence length="247" mass="27530">MDTPRENDPSQAAADLLTLDELTARVGMSVRNVRFYTTKGLVPPPIRRGRSGYYSAEHVARLELVQELQGHGFTLAAIEKYLATMPADASAEDVSLTRTLLAPWMAEQPVLMTREQLESRAGRPLTDDDLDVLHALDIATSVGEGRYRVAPTQLSVGFGLLELGYPAEAAAAAQDLYRRHGQEIADELYELFRTAVWPKYRESGMSSERLAEVVERLKPLSVASLVRAYEEAMDERRREGIKRRANA</sequence>
<accession>A0ABW1QZC8</accession>
<evidence type="ECO:0000256" key="2">
    <source>
        <dbReference type="ARBA" id="ARBA00023015"/>
    </source>
</evidence>
<keyword evidence="4" id="KW-0804">Transcription</keyword>
<dbReference type="InterPro" id="IPR009061">
    <property type="entry name" value="DNA-bd_dom_put_sf"/>
</dbReference>
<comment type="caution">
    <text evidence="6">The sequence shown here is derived from an EMBL/GenBank/DDBJ whole genome shotgun (WGS) entry which is preliminary data.</text>
</comment>
<reference evidence="7" key="1">
    <citation type="journal article" date="2019" name="Int. J. Syst. Evol. Microbiol.">
        <title>The Global Catalogue of Microorganisms (GCM) 10K type strain sequencing project: providing services to taxonomists for standard genome sequencing and annotation.</title>
        <authorList>
            <consortium name="The Broad Institute Genomics Platform"/>
            <consortium name="The Broad Institute Genome Sequencing Center for Infectious Disease"/>
            <person name="Wu L."/>
            <person name="Ma J."/>
        </authorList>
    </citation>
    <scope>NUCLEOTIDE SEQUENCE [LARGE SCALE GENOMIC DNA]</scope>
    <source>
        <strain evidence="7">DFY28</strain>
    </source>
</reference>
<dbReference type="PROSITE" id="PS50937">
    <property type="entry name" value="HTH_MERR_2"/>
    <property type="match status" value="1"/>
</dbReference>
<gene>
    <name evidence="6" type="ORF">ACFPWU_12935</name>
</gene>
<keyword evidence="3" id="KW-0238">DNA-binding</keyword>
<keyword evidence="2" id="KW-0805">Transcription regulation</keyword>
<dbReference type="InterPro" id="IPR047057">
    <property type="entry name" value="MerR_fam"/>
</dbReference>
<dbReference type="PANTHER" id="PTHR30204">
    <property type="entry name" value="REDOX-CYCLING DRUG-SENSING TRANSCRIPTIONAL ACTIVATOR SOXR"/>
    <property type="match status" value="1"/>
</dbReference>
<dbReference type="InterPro" id="IPR000551">
    <property type="entry name" value="MerR-type_HTH_dom"/>
</dbReference>
<name>A0ABW1QZC8_9ACTN</name>